<keyword evidence="8 10" id="KW-0472">Membrane</keyword>
<dbReference type="Proteomes" id="UP000008461">
    <property type="component" value="Chromosome"/>
</dbReference>
<dbReference type="PIRSF" id="PIRSF003097">
    <property type="entry name" value="FtsX"/>
    <property type="match status" value="1"/>
</dbReference>
<evidence type="ECO:0000256" key="8">
    <source>
        <dbReference type="ARBA" id="ARBA00023136"/>
    </source>
</evidence>
<evidence type="ECO:0000256" key="3">
    <source>
        <dbReference type="ARBA" id="ARBA00021907"/>
    </source>
</evidence>
<keyword evidence="7 11" id="KW-1133">Transmembrane helix</keyword>
<dbReference type="AlphaFoldDB" id="F4L6E7"/>
<feature type="transmembrane region" description="Helical" evidence="11">
    <location>
        <begin position="254"/>
        <end position="278"/>
    </location>
</feature>
<keyword evidence="5 10" id="KW-0132">Cell division</keyword>
<keyword evidence="15" id="KW-1185">Reference proteome</keyword>
<reference evidence="14 15" key="1">
    <citation type="journal article" date="2011" name="Stand. Genomic Sci.">
        <title>Complete genome sequence of Haliscomenobacter hydrossis type strain (O).</title>
        <authorList>
            <consortium name="US DOE Joint Genome Institute (JGI-PGF)"/>
            <person name="Daligault H."/>
            <person name="Lapidus A."/>
            <person name="Zeytun A."/>
            <person name="Nolan M."/>
            <person name="Lucas S."/>
            <person name="Del Rio T.G."/>
            <person name="Tice H."/>
            <person name="Cheng J.F."/>
            <person name="Tapia R."/>
            <person name="Han C."/>
            <person name="Goodwin L."/>
            <person name="Pitluck S."/>
            <person name="Liolios K."/>
            <person name="Pagani I."/>
            <person name="Ivanova N."/>
            <person name="Huntemann M."/>
            <person name="Mavromatis K."/>
            <person name="Mikhailova N."/>
            <person name="Pati A."/>
            <person name="Chen A."/>
            <person name="Palaniappan K."/>
            <person name="Land M."/>
            <person name="Hauser L."/>
            <person name="Brambilla E.M."/>
            <person name="Rohde M."/>
            <person name="Verbarg S."/>
            <person name="Goker M."/>
            <person name="Bristow J."/>
            <person name="Eisen J.A."/>
            <person name="Markowitz V."/>
            <person name="Hugenholtz P."/>
            <person name="Kyrpides N.C."/>
            <person name="Klenk H.P."/>
            <person name="Woyke T."/>
        </authorList>
    </citation>
    <scope>NUCLEOTIDE SEQUENCE [LARGE SCALE GENOMIC DNA]</scope>
    <source>
        <strain evidence="15">ATCC 27775 / DSM 1100 / LMG 10767 / O</strain>
    </source>
</reference>
<evidence type="ECO:0000256" key="1">
    <source>
        <dbReference type="ARBA" id="ARBA00004651"/>
    </source>
</evidence>
<dbReference type="KEGG" id="hhy:Halhy_0928"/>
<keyword evidence="4 10" id="KW-1003">Cell membrane</keyword>
<evidence type="ECO:0000256" key="2">
    <source>
        <dbReference type="ARBA" id="ARBA00007379"/>
    </source>
</evidence>
<dbReference type="InterPro" id="IPR004513">
    <property type="entry name" value="FtsX"/>
</dbReference>
<dbReference type="HOGENOM" id="CLU_073546_3_0_10"/>
<evidence type="ECO:0000313" key="15">
    <source>
        <dbReference type="Proteomes" id="UP000008461"/>
    </source>
</evidence>
<proteinExistence type="inferred from homology"/>
<dbReference type="Pfam" id="PF18075">
    <property type="entry name" value="FtsX_ECD"/>
    <property type="match status" value="1"/>
</dbReference>
<name>F4L6E7_HALH1</name>
<organism evidence="14 15">
    <name type="scientific">Haliscomenobacter hydrossis (strain ATCC 27775 / DSM 1100 / LMG 10767 / O)</name>
    <dbReference type="NCBI Taxonomy" id="760192"/>
    <lineage>
        <taxon>Bacteria</taxon>
        <taxon>Pseudomonadati</taxon>
        <taxon>Bacteroidota</taxon>
        <taxon>Saprospiria</taxon>
        <taxon>Saprospirales</taxon>
        <taxon>Haliscomenobacteraceae</taxon>
        <taxon>Haliscomenobacter</taxon>
    </lineage>
</organism>
<evidence type="ECO:0000256" key="6">
    <source>
        <dbReference type="ARBA" id="ARBA00022692"/>
    </source>
</evidence>
<evidence type="ECO:0000256" key="7">
    <source>
        <dbReference type="ARBA" id="ARBA00022989"/>
    </source>
</evidence>
<evidence type="ECO:0000259" key="13">
    <source>
        <dbReference type="Pfam" id="PF18075"/>
    </source>
</evidence>
<keyword evidence="6 11" id="KW-0812">Transmembrane</keyword>
<dbReference type="Pfam" id="PF02687">
    <property type="entry name" value="FtsX"/>
    <property type="match status" value="1"/>
</dbReference>
<dbReference type="EMBL" id="CP002691">
    <property type="protein sequence ID" value="AEE48829.1"/>
    <property type="molecule type" value="Genomic_DNA"/>
</dbReference>
<evidence type="ECO:0000259" key="12">
    <source>
        <dbReference type="Pfam" id="PF02687"/>
    </source>
</evidence>
<gene>
    <name evidence="14" type="ordered locus">Halhy_0928</name>
</gene>
<dbReference type="OrthoDB" id="9813411at2"/>
<feature type="transmembrane region" description="Helical" evidence="11">
    <location>
        <begin position="217"/>
        <end position="239"/>
    </location>
</feature>
<dbReference type="RefSeq" id="WP_013763387.1">
    <property type="nucleotide sequence ID" value="NC_015510.1"/>
</dbReference>
<keyword evidence="9 10" id="KW-0131">Cell cycle</keyword>
<feature type="transmembrane region" description="Helical" evidence="11">
    <location>
        <begin position="164"/>
        <end position="189"/>
    </location>
</feature>
<dbReference type="PANTHER" id="PTHR47755:SF1">
    <property type="entry name" value="CELL DIVISION PROTEIN FTSX"/>
    <property type="match status" value="1"/>
</dbReference>
<sequence>MSNNIANRRTRPNYLYAMVSVALVLFVLGFFGAILLHAQQFVRLYKERVNLIVELTESATPIDMVALEGYLQKAQYVRPGTINKVPKEKAAQMMRNEFGEEFLKLDLPNPFLDVIFFNLKAEYLDPEHLKQIREELKGIEAINDVYYQESLVDNIANNLQKAGYFALGFGLFFILVTATLIHNTIRLALYSNRFLIKNMELVGASWGFISRPYLFRAILHGLLSSLISILALVGMLYWLNRSFPEVYLFQDTRLLLLVIFGILFLGVLIYALSTFYVVNRYLKMRVDDLY</sequence>
<dbReference type="InterPro" id="IPR003838">
    <property type="entry name" value="ABC3_permease_C"/>
</dbReference>
<evidence type="ECO:0000256" key="10">
    <source>
        <dbReference type="PIRNR" id="PIRNR003097"/>
    </source>
</evidence>
<dbReference type="STRING" id="760192.Halhy_0928"/>
<evidence type="ECO:0000256" key="9">
    <source>
        <dbReference type="ARBA" id="ARBA00023306"/>
    </source>
</evidence>
<comment type="similarity">
    <text evidence="2 10">Belongs to the ABC-4 integral membrane protein family. FtsX subfamily.</text>
</comment>
<evidence type="ECO:0000256" key="11">
    <source>
        <dbReference type="SAM" id="Phobius"/>
    </source>
</evidence>
<feature type="transmembrane region" description="Helical" evidence="11">
    <location>
        <begin position="14"/>
        <end position="36"/>
    </location>
</feature>
<comment type="subcellular location">
    <subcellularLocation>
        <location evidence="1">Cell membrane</location>
        <topology evidence="1">Multi-pass membrane protein</topology>
    </subcellularLocation>
</comment>
<evidence type="ECO:0000313" key="14">
    <source>
        <dbReference type="EMBL" id="AEE48829.1"/>
    </source>
</evidence>
<dbReference type="eggNOG" id="COG2177">
    <property type="taxonomic scope" value="Bacteria"/>
</dbReference>
<feature type="domain" description="ABC3 transporter permease C-terminal" evidence="12">
    <location>
        <begin position="169"/>
        <end position="284"/>
    </location>
</feature>
<protein>
    <recommendedName>
        <fullName evidence="3 10">Cell division protein FtsX</fullName>
    </recommendedName>
</protein>
<dbReference type="GO" id="GO:0051301">
    <property type="term" value="P:cell division"/>
    <property type="evidence" value="ECO:0007669"/>
    <property type="project" value="UniProtKB-KW"/>
</dbReference>
<evidence type="ECO:0000256" key="5">
    <source>
        <dbReference type="ARBA" id="ARBA00022618"/>
    </source>
</evidence>
<reference key="2">
    <citation type="submission" date="2011-04" db="EMBL/GenBank/DDBJ databases">
        <title>Complete sequence of chromosome of Haliscomenobacter hydrossis DSM 1100.</title>
        <authorList>
            <consortium name="US DOE Joint Genome Institute (JGI-PGF)"/>
            <person name="Lucas S."/>
            <person name="Han J."/>
            <person name="Lapidus A."/>
            <person name="Bruce D."/>
            <person name="Goodwin L."/>
            <person name="Pitluck S."/>
            <person name="Peters L."/>
            <person name="Kyrpides N."/>
            <person name="Mavromatis K."/>
            <person name="Ivanova N."/>
            <person name="Ovchinnikova G."/>
            <person name="Pagani I."/>
            <person name="Daligault H."/>
            <person name="Detter J.C."/>
            <person name="Han C."/>
            <person name="Land M."/>
            <person name="Hauser L."/>
            <person name="Markowitz V."/>
            <person name="Cheng J.-F."/>
            <person name="Hugenholtz P."/>
            <person name="Woyke T."/>
            <person name="Wu D."/>
            <person name="Verbarg S."/>
            <person name="Frueling A."/>
            <person name="Brambilla E."/>
            <person name="Klenk H.-P."/>
            <person name="Eisen J.A."/>
        </authorList>
    </citation>
    <scope>NUCLEOTIDE SEQUENCE</scope>
    <source>
        <strain>DSM 1100</strain>
    </source>
</reference>
<feature type="domain" description="FtsX extracellular" evidence="13">
    <location>
        <begin position="51"/>
        <end position="145"/>
    </location>
</feature>
<accession>F4L6E7</accession>
<dbReference type="InterPro" id="IPR040690">
    <property type="entry name" value="FtsX_ECD"/>
</dbReference>
<dbReference type="GO" id="GO:0005886">
    <property type="term" value="C:plasma membrane"/>
    <property type="evidence" value="ECO:0007669"/>
    <property type="project" value="UniProtKB-SubCell"/>
</dbReference>
<dbReference type="PANTHER" id="PTHR47755">
    <property type="entry name" value="CELL DIVISION PROTEIN FTSX"/>
    <property type="match status" value="1"/>
</dbReference>
<evidence type="ECO:0000256" key="4">
    <source>
        <dbReference type="ARBA" id="ARBA00022475"/>
    </source>
</evidence>